<evidence type="ECO:0000313" key="2">
    <source>
        <dbReference type="EMBL" id="KAL0639052.1"/>
    </source>
</evidence>
<dbReference type="PANTHER" id="PTHR35043">
    <property type="entry name" value="TRANSCRIPTION FACTOR DOMAIN-CONTAINING PROTEIN"/>
    <property type="match status" value="1"/>
</dbReference>
<reference evidence="2 3" key="1">
    <citation type="submission" date="2024-02" db="EMBL/GenBank/DDBJ databases">
        <title>Discinaceae phylogenomics.</title>
        <authorList>
            <person name="Dirks A.C."/>
            <person name="James T.Y."/>
        </authorList>
    </citation>
    <scope>NUCLEOTIDE SEQUENCE [LARGE SCALE GENOMIC DNA]</scope>
    <source>
        <strain evidence="2 3">ACD0624</strain>
    </source>
</reference>
<comment type="caution">
    <text evidence="2">The sequence shown here is derived from an EMBL/GenBank/DDBJ whole genome shotgun (WGS) entry which is preliminary data.</text>
</comment>
<protein>
    <submittedName>
        <fullName evidence="2">Uncharacterized protein</fullName>
    </submittedName>
</protein>
<evidence type="ECO:0000256" key="1">
    <source>
        <dbReference type="SAM" id="MobiDB-lite"/>
    </source>
</evidence>
<evidence type="ECO:0000313" key="3">
    <source>
        <dbReference type="Proteomes" id="UP001447188"/>
    </source>
</evidence>
<sequence>MAVMALVMPEKIVSKAWDGWKQARELHRALIYESWVKKSDHEKAMREEQERTPSDWQADVQVEQRKWWERVQDKLDEQLKAMGLWIDDDAFPKEVAFFVIMKGFVWSKDGEDVPVTASEFFHAFKEGKIAPIKRKPGPTTGADRKNNKTVMTTRTGAIGAKPSPVAGPDGKHGMIYKITGFTTIPVAGKDVIGIKINDVLDKGKSSVLSKLIICGQVGWMVLQLIGRQVLRLPMTLIELHTLIHIGIAVIRFWLWWYKPLDVGEPIVLDMEFTKQEDREWSVRPERFKSQGIGCFIDYLWLLPAVETCDSPAESGTPSANVDSTLESTININAINSGTPPDGGAVTGTAEEKKQVPRNQTDPQPVAQHSLWGSRGGLKGIQVWVG</sequence>
<proteinExistence type="predicted"/>
<dbReference type="Proteomes" id="UP001447188">
    <property type="component" value="Unassembled WGS sequence"/>
</dbReference>
<name>A0ABR3GT07_9PEZI</name>
<dbReference type="PANTHER" id="PTHR35043:SF7">
    <property type="entry name" value="TRANSCRIPTION FACTOR DOMAIN-CONTAINING PROTEIN"/>
    <property type="match status" value="1"/>
</dbReference>
<dbReference type="EMBL" id="JBBBZM010000015">
    <property type="protein sequence ID" value="KAL0639052.1"/>
    <property type="molecule type" value="Genomic_DNA"/>
</dbReference>
<gene>
    <name evidence="2" type="ORF">Q9L58_001934</name>
</gene>
<organism evidence="2 3">
    <name type="scientific">Discina gigas</name>
    <dbReference type="NCBI Taxonomy" id="1032678"/>
    <lineage>
        <taxon>Eukaryota</taxon>
        <taxon>Fungi</taxon>
        <taxon>Dikarya</taxon>
        <taxon>Ascomycota</taxon>
        <taxon>Pezizomycotina</taxon>
        <taxon>Pezizomycetes</taxon>
        <taxon>Pezizales</taxon>
        <taxon>Discinaceae</taxon>
        <taxon>Discina</taxon>
    </lineage>
</organism>
<keyword evidence="3" id="KW-1185">Reference proteome</keyword>
<accession>A0ABR3GT07</accession>
<feature type="region of interest" description="Disordered" evidence="1">
    <location>
        <begin position="332"/>
        <end position="371"/>
    </location>
</feature>